<organism evidence="2 3">
    <name type="scientific">Acetobacter sicerae</name>
    <dbReference type="NCBI Taxonomy" id="85325"/>
    <lineage>
        <taxon>Bacteria</taxon>
        <taxon>Pseudomonadati</taxon>
        <taxon>Pseudomonadota</taxon>
        <taxon>Alphaproteobacteria</taxon>
        <taxon>Acetobacterales</taxon>
        <taxon>Acetobacteraceae</taxon>
        <taxon>Acetobacter</taxon>
    </lineage>
</organism>
<keyword evidence="3" id="KW-1185">Reference proteome</keyword>
<feature type="region of interest" description="Disordered" evidence="1">
    <location>
        <begin position="1"/>
        <end position="21"/>
    </location>
</feature>
<dbReference type="RefSeq" id="WP_232877149.1">
    <property type="nucleotide sequence ID" value="NZ_JAJSOJ010000018.1"/>
</dbReference>
<evidence type="ECO:0000313" key="2">
    <source>
        <dbReference type="EMBL" id="MCE0743572.1"/>
    </source>
</evidence>
<accession>A0ABS8VXD8</accession>
<reference evidence="2 3" key="1">
    <citation type="submission" date="2021-12" db="EMBL/GenBank/DDBJ databases">
        <title>Genome sequence of Acetobacter sicerae DmPark20a_162.</title>
        <authorList>
            <person name="Chaston J.M."/>
        </authorList>
    </citation>
    <scope>NUCLEOTIDE SEQUENCE [LARGE SCALE GENOMIC DNA]</scope>
    <source>
        <strain evidence="2 3">DmPark20a_162</strain>
    </source>
</reference>
<name>A0ABS8VXD8_9PROT</name>
<gene>
    <name evidence="2" type="ORF">LWC05_06640</name>
</gene>
<dbReference type="EMBL" id="JAJSOJ010000018">
    <property type="protein sequence ID" value="MCE0743572.1"/>
    <property type="molecule type" value="Genomic_DNA"/>
</dbReference>
<proteinExistence type="predicted"/>
<evidence type="ECO:0000256" key="1">
    <source>
        <dbReference type="SAM" id="MobiDB-lite"/>
    </source>
</evidence>
<comment type="caution">
    <text evidence="2">The sequence shown here is derived from an EMBL/GenBank/DDBJ whole genome shotgun (WGS) entry which is preliminary data.</text>
</comment>
<dbReference type="Proteomes" id="UP001521074">
    <property type="component" value="Unassembled WGS sequence"/>
</dbReference>
<evidence type="ECO:0000313" key="3">
    <source>
        <dbReference type="Proteomes" id="UP001521074"/>
    </source>
</evidence>
<protein>
    <submittedName>
        <fullName evidence="2">Uncharacterized protein</fullName>
    </submittedName>
</protein>
<sequence>MARSSALTDADSSEDSLSKEECKMAPEVQAGRYAVAIHSLGEQHEVKENYSSLKDECYAKVSFMLRSGFRSYPNDFSSKNYAY</sequence>